<dbReference type="GO" id="GO:0006094">
    <property type="term" value="P:gluconeogenesis"/>
    <property type="evidence" value="ECO:0007669"/>
    <property type="project" value="UniProtKB-UniPathway"/>
</dbReference>
<dbReference type="Proteomes" id="UP000011081">
    <property type="component" value="Unassembled WGS sequence"/>
</dbReference>
<evidence type="ECO:0000256" key="4">
    <source>
        <dbReference type="RuleBase" id="RU363013"/>
    </source>
</evidence>
<dbReference type="Pfam" id="PF00121">
    <property type="entry name" value="TIM"/>
    <property type="match status" value="1"/>
</dbReference>
<comment type="pathway">
    <text evidence="4">Carbohydrate biosynthesis; gluconeogenesis.</text>
</comment>
<comment type="pathway">
    <text evidence="4">Carbohydrate degradation; glycolysis; D-glyceraldehyde 3-phosphate from glycerone phosphate: step 1/1.</text>
</comment>
<name>L2GR79_VAVCU</name>
<comment type="subunit">
    <text evidence="2">Homodimer.</text>
</comment>
<accession>L2GR79</accession>
<dbReference type="VEuPathDB" id="MicrosporidiaDB:VCUG_02335"/>
<dbReference type="CDD" id="cd00311">
    <property type="entry name" value="TIM"/>
    <property type="match status" value="1"/>
</dbReference>
<dbReference type="InterPro" id="IPR013785">
    <property type="entry name" value="Aldolase_TIM"/>
</dbReference>
<dbReference type="UniPathway" id="UPA00138"/>
<dbReference type="HOGENOM" id="CLU_024251_2_0_1"/>
<dbReference type="Gene3D" id="3.20.20.70">
    <property type="entry name" value="Aldolase class I"/>
    <property type="match status" value="1"/>
</dbReference>
<keyword evidence="3 4" id="KW-0413">Isomerase</keyword>
<dbReference type="STRING" id="948595.L2GR79"/>
<dbReference type="InterPro" id="IPR020861">
    <property type="entry name" value="Triosephosphate_isomerase_AS"/>
</dbReference>
<evidence type="ECO:0000256" key="2">
    <source>
        <dbReference type="ARBA" id="ARBA00011738"/>
    </source>
</evidence>
<evidence type="ECO:0000313" key="5">
    <source>
        <dbReference type="EMBL" id="ELA46166.1"/>
    </source>
</evidence>
<dbReference type="FunCoup" id="L2GR79">
    <property type="interactions" value="178"/>
</dbReference>
<comment type="similarity">
    <text evidence="1 4">Belongs to the triosephosphate isomerase family.</text>
</comment>
<evidence type="ECO:0000256" key="1">
    <source>
        <dbReference type="ARBA" id="ARBA00007422"/>
    </source>
</evidence>
<sequence length="265" mass="29876">MKFLRLQPWIDQEQINTKRVSNTLMKKLLGGNLKLCCSKQLLEHLSTLLDGEYNDVETLYAVPFPYLSLAREIFPSYVKISAQDCSEFVSGAYTGEVSADMLVDIGINNVIIGHSERRKLFDDEKSVCNKVMNAFKKGMSVLLCVGEDEKQRKENKTIPVIERQLKSVLECMVDHRISCIDVAYEPVWSIGTGNVPENEEIEEVIGFIRTEMMNYHVSGRVVYGGSVSSKNVENLCGIKCLDGFLVGKSSTTEEFAHIARLLHRK</sequence>
<dbReference type="InParanoid" id="L2GR79"/>
<dbReference type="PANTHER" id="PTHR21139">
    <property type="entry name" value="TRIOSEPHOSPHATE ISOMERASE"/>
    <property type="match status" value="1"/>
</dbReference>
<dbReference type="GO" id="GO:0005829">
    <property type="term" value="C:cytosol"/>
    <property type="evidence" value="ECO:0007669"/>
    <property type="project" value="TreeGrafter"/>
</dbReference>
<dbReference type="EMBL" id="GL877459">
    <property type="protein sequence ID" value="ELA46166.1"/>
    <property type="molecule type" value="Genomic_DNA"/>
</dbReference>
<keyword evidence="4" id="KW-0324">Glycolysis</keyword>
<evidence type="ECO:0000256" key="3">
    <source>
        <dbReference type="ARBA" id="ARBA00023235"/>
    </source>
</evidence>
<organism evidence="5 6">
    <name type="scientific">Vavraia culicis (isolate floridensis)</name>
    <name type="common">Microsporidian parasite</name>
    <dbReference type="NCBI Taxonomy" id="948595"/>
    <lineage>
        <taxon>Eukaryota</taxon>
        <taxon>Fungi</taxon>
        <taxon>Fungi incertae sedis</taxon>
        <taxon>Microsporidia</taxon>
        <taxon>Pleistophoridae</taxon>
        <taxon>Vavraia</taxon>
    </lineage>
</organism>
<reference evidence="6" key="1">
    <citation type="submission" date="2011-03" db="EMBL/GenBank/DDBJ databases">
        <title>The genome sequence of Vavraia culicis strain floridensis.</title>
        <authorList>
            <consortium name="The Broad Institute Genome Sequencing Platform"/>
            <person name="Cuomo C."/>
            <person name="Becnel J."/>
            <person name="Sanscrainte N."/>
            <person name="Young S.K."/>
            <person name="Zeng Q."/>
            <person name="Gargeya S."/>
            <person name="Fitzgerald M."/>
            <person name="Haas B."/>
            <person name="Abouelleil A."/>
            <person name="Alvarado L."/>
            <person name="Arachchi H.M."/>
            <person name="Berlin A."/>
            <person name="Chapman S.B."/>
            <person name="Gearin G."/>
            <person name="Goldberg J."/>
            <person name="Griggs A."/>
            <person name="Gujja S."/>
            <person name="Hansen M."/>
            <person name="Heiman D."/>
            <person name="Howarth C."/>
            <person name="Larimer J."/>
            <person name="Lui A."/>
            <person name="MacDonald P.J.P."/>
            <person name="McCowen C."/>
            <person name="Montmayeur A."/>
            <person name="Murphy C."/>
            <person name="Neiman D."/>
            <person name="Pearson M."/>
            <person name="Priest M."/>
            <person name="Roberts A."/>
            <person name="Saif S."/>
            <person name="Shea T."/>
            <person name="Sisk P."/>
            <person name="Stolte C."/>
            <person name="Sykes S."/>
            <person name="Wortman J."/>
            <person name="Nusbaum C."/>
            <person name="Birren B."/>
        </authorList>
    </citation>
    <scope>NUCLEOTIDE SEQUENCE [LARGE SCALE GENOMIC DNA]</scope>
    <source>
        <strain evidence="6">floridensis</strain>
    </source>
</reference>
<dbReference type="GO" id="GO:0006096">
    <property type="term" value="P:glycolytic process"/>
    <property type="evidence" value="ECO:0007669"/>
    <property type="project" value="UniProtKB-UniPathway"/>
</dbReference>
<keyword evidence="6" id="KW-1185">Reference proteome</keyword>
<evidence type="ECO:0000313" key="6">
    <source>
        <dbReference type="Proteomes" id="UP000011081"/>
    </source>
</evidence>
<protein>
    <recommendedName>
        <fullName evidence="4">Triosephosphate isomerase</fullName>
        <ecNumber evidence="4">5.3.1.1</ecNumber>
    </recommendedName>
</protein>
<dbReference type="GO" id="GO:0046166">
    <property type="term" value="P:glyceraldehyde-3-phosphate biosynthetic process"/>
    <property type="evidence" value="ECO:0007669"/>
    <property type="project" value="TreeGrafter"/>
</dbReference>
<dbReference type="GO" id="GO:0019563">
    <property type="term" value="P:glycerol catabolic process"/>
    <property type="evidence" value="ECO:0007669"/>
    <property type="project" value="TreeGrafter"/>
</dbReference>
<gene>
    <name evidence="5" type="ORF">VCUG_02335</name>
</gene>
<dbReference type="InterPro" id="IPR000652">
    <property type="entry name" value="Triosephosphate_isomerase"/>
</dbReference>
<dbReference type="OrthoDB" id="6715177at2759"/>
<dbReference type="EC" id="5.3.1.1" evidence="4"/>
<dbReference type="UniPathway" id="UPA00109">
    <property type="reaction ID" value="UER00189"/>
</dbReference>
<dbReference type="AlphaFoldDB" id="L2GR79"/>
<dbReference type="RefSeq" id="XP_008075344.1">
    <property type="nucleotide sequence ID" value="XM_008077153.1"/>
</dbReference>
<dbReference type="SUPFAM" id="SSF51351">
    <property type="entry name" value="Triosephosphate isomerase (TIM)"/>
    <property type="match status" value="1"/>
</dbReference>
<dbReference type="InterPro" id="IPR035990">
    <property type="entry name" value="TIM_sf"/>
</dbReference>
<keyword evidence="4" id="KW-0312">Gluconeogenesis</keyword>
<dbReference type="PROSITE" id="PS00171">
    <property type="entry name" value="TIM_1"/>
    <property type="match status" value="1"/>
</dbReference>
<dbReference type="GO" id="GO:0004807">
    <property type="term" value="F:triose-phosphate isomerase activity"/>
    <property type="evidence" value="ECO:0007669"/>
    <property type="project" value="UniProtKB-EC"/>
</dbReference>
<dbReference type="OMA" id="NWKMHMT"/>
<dbReference type="PROSITE" id="PS51440">
    <property type="entry name" value="TIM_2"/>
    <property type="match status" value="1"/>
</dbReference>
<proteinExistence type="inferred from homology"/>
<comment type="catalytic activity">
    <reaction evidence="4">
        <text>D-glyceraldehyde 3-phosphate = dihydroxyacetone phosphate</text>
        <dbReference type="Rhea" id="RHEA:18585"/>
        <dbReference type="ChEBI" id="CHEBI:57642"/>
        <dbReference type="ChEBI" id="CHEBI:59776"/>
        <dbReference type="EC" id="5.3.1.1"/>
    </reaction>
</comment>
<dbReference type="PANTHER" id="PTHR21139:SF2">
    <property type="entry name" value="TRIOSEPHOSPHATE ISOMERASE"/>
    <property type="match status" value="1"/>
</dbReference>
<dbReference type="GeneID" id="19880198"/>